<keyword evidence="3" id="KW-1185">Reference proteome</keyword>
<evidence type="ECO:0000256" key="1">
    <source>
        <dbReference type="SAM" id="MobiDB-lite"/>
    </source>
</evidence>
<comment type="caution">
    <text evidence="2">The sequence shown here is derived from an EMBL/GenBank/DDBJ whole genome shotgun (WGS) entry which is preliminary data.</text>
</comment>
<evidence type="ECO:0000313" key="2">
    <source>
        <dbReference type="EMBL" id="GAA3612319.1"/>
    </source>
</evidence>
<dbReference type="Proteomes" id="UP001500630">
    <property type="component" value="Unassembled WGS sequence"/>
</dbReference>
<organism evidence="2 3">
    <name type="scientific">Nonomuraea rosea</name>
    <dbReference type="NCBI Taxonomy" id="638574"/>
    <lineage>
        <taxon>Bacteria</taxon>
        <taxon>Bacillati</taxon>
        <taxon>Actinomycetota</taxon>
        <taxon>Actinomycetes</taxon>
        <taxon>Streptosporangiales</taxon>
        <taxon>Streptosporangiaceae</taxon>
        <taxon>Nonomuraea</taxon>
    </lineage>
</organism>
<name>A0ABP6ZL15_9ACTN</name>
<evidence type="ECO:0000313" key="3">
    <source>
        <dbReference type="Proteomes" id="UP001500630"/>
    </source>
</evidence>
<proteinExistence type="predicted"/>
<feature type="region of interest" description="Disordered" evidence="1">
    <location>
        <begin position="76"/>
        <end position="96"/>
    </location>
</feature>
<reference evidence="3" key="1">
    <citation type="journal article" date="2019" name="Int. J. Syst. Evol. Microbiol.">
        <title>The Global Catalogue of Microorganisms (GCM) 10K type strain sequencing project: providing services to taxonomists for standard genome sequencing and annotation.</title>
        <authorList>
            <consortium name="The Broad Institute Genomics Platform"/>
            <consortium name="The Broad Institute Genome Sequencing Center for Infectious Disease"/>
            <person name="Wu L."/>
            <person name="Ma J."/>
        </authorList>
    </citation>
    <scope>NUCLEOTIDE SEQUENCE [LARGE SCALE GENOMIC DNA]</scope>
    <source>
        <strain evidence="3">JCM 17326</strain>
    </source>
</reference>
<protein>
    <submittedName>
        <fullName evidence="2">Uncharacterized protein</fullName>
    </submittedName>
</protein>
<dbReference type="EMBL" id="BAABDQ010000048">
    <property type="protein sequence ID" value="GAA3612319.1"/>
    <property type="molecule type" value="Genomic_DNA"/>
</dbReference>
<sequence length="117" mass="12745">MTISAIVSINSKGELGGPWRRPVHVQDPPPRHVLITHIYMEVMTATAAVKFGPAASLLQAGLPADPPRAEDFAFAGSRSDRYGTNDRRVPAAPSNGSAMRRRSFAIRLWVDRNVTGH</sequence>
<feature type="compositionally biased region" description="Basic and acidic residues" evidence="1">
    <location>
        <begin position="78"/>
        <end position="89"/>
    </location>
</feature>
<accession>A0ABP6ZL15</accession>
<gene>
    <name evidence="2" type="ORF">GCM10022419_116600</name>
</gene>